<gene>
    <name evidence="2" type="ORF">EDD27_7766</name>
</gene>
<dbReference type="Pfam" id="PF02624">
    <property type="entry name" value="YcaO"/>
    <property type="match status" value="1"/>
</dbReference>
<dbReference type="InterPro" id="IPR027624">
    <property type="entry name" value="TOMM_cyclo_SagD"/>
</dbReference>
<dbReference type="GO" id="GO:0016740">
    <property type="term" value="F:transferase activity"/>
    <property type="evidence" value="ECO:0007669"/>
    <property type="project" value="UniProtKB-KW"/>
</dbReference>
<dbReference type="PANTHER" id="PTHR37809:SF1">
    <property type="entry name" value="RIBOSOMAL PROTEIN S12 METHYLTHIOTRANSFERASE ACCESSORY FACTOR YCAO"/>
    <property type="match status" value="1"/>
</dbReference>
<sequence length="644" mass="70460">MREVALVGIGMIRDAIAAELADGWHVSCHDMAPVSGRPCLLIAADDSWNTARTAEMRAAATALAAPWLRVRVELGQVVIGPLETPGQAGCVSCAERRRRRVRADQEGHRAIWRRHGQVLRERPSSWLTRLSAALVAELVAAEAALLSEGGSPHTRQAFFRVNLERLDVSLHPFLPDSFCGICGDAPADTAQLADLVLEPRQMYREGSFRTRDVAEDLEELYVDAECGLIGSISEWTAGGLAVTSATVGGRGGGEVVGYGRAETRAASRRIAVLEGLERYGGAPGARRPTVRASFAEVADHALDPRTLGLYPPERYRLPGFRYRPFDVNETYTWVWGYSFAREAPILVPEACAYYQHGYGHEHELIYEISNGCALGGSLEEAILHGILEVAERDAFLLTWYCRMPAPRIELAAAADHRLQLRHASLEAETGYAVSFYDISVEQRIPCVWAMAVNPRDDGRPATISAAGSSPDPERAMANALAEVASSIVPVADLYARNADRARQMVADPRLVEEMDDHALLYAHPAAARRLSFLTESSGRRKPADIAVPEAFTGTDLTGVLTDTVQRYLDTGLDVIVIEQTGSEHRAGGFACVKVLIPGTLSMTFGHDNRRVDDLPRLLTVPRLLGYRDRDMTPEELNSDPHPFP</sequence>
<keyword evidence="3" id="KW-1185">Reference proteome</keyword>
<dbReference type="Gene3D" id="3.30.40.250">
    <property type="match status" value="1"/>
</dbReference>
<comment type="caution">
    <text evidence="2">The sequence shown here is derived from an EMBL/GenBank/DDBJ whole genome shotgun (WGS) entry which is preliminary data.</text>
</comment>
<dbReference type="InterPro" id="IPR022291">
    <property type="entry name" value="Bacteriocin_synth_cyclodeHase"/>
</dbReference>
<reference evidence="2 3" key="1">
    <citation type="submission" date="2019-01" db="EMBL/GenBank/DDBJ databases">
        <title>Sequencing the genomes of 1000 actinobacteria strains.</title>
        <authorList>
            <person name="Klenk H.-P."/>
        </authorList>
    </citation>
    <scope>NUCLEOTIDE SEQUENCE [LARGE SCALE GENOMIC DNA]</scope>
    <source>
        <strain evidence="2 3">DSM 43925</strain>
    </source>
</reference>
<dbReference type="Gene3D" id="3.30.160.660">
    <property type="match status" value="1"/>
</dbReference>
<dbReference type="Gene3D" id="3.30.1330.230">
    <property type="match status" value="1"/>
</dbReference>
<dbReference type="PANTHER" id="PTHR37809">
    <property type="entry name" value="RIBOSOMAL PROTEIN S12 METHYLTHIOTRANSFERASE ACCESSORY FACTOR YCAO"/>
    <property type="match status" value="1"/>
</dbReference>
<dbReference type="AlphaFoldDB" id="A0A438MGL7"/>
<organism evidence="2 3">
    <name type="scientific">Nonomuraea polychroma</name>
    <dbReference type="NCBI Taxonomy" id="46176"/>
    <lineage>
        <taxon>Bacteria</taxon>
        <taxon>Bacillati</taxon>
        <taxon>Actinomycetota</taxon>
        <taxon>Actinomycetes</taxon>
        <taxon>Streptosporangiales</taxon>
        <taxon>Streptosporangiaceae</taxon>
        <taxon>Nonomuraea</taxon>
    </lineage>
</organism>
<dbReference type="EMBL" id="SAUN01000001">
    <property type="protein sequence ID" value="RVX44990.1"/>
    <property type="molecule type" value="Genomic_DNA"/>
</dbReference>
<name>A0A438MGL7_9ACTN</name>
<dbReference type="Proteomes" id="UP000284824">
    <property type="component" value="Unassembled WGS sequence"/>
</dbReference>
<dbReference type="NCBIfam" id="TIGR03882">
    <property type="entry name" value="cyclo_dehyd_2"/>
    <property type="match status" value="1"/>
</dbReference>
<dbReference type="GO" id="GO:0005840">
    <property type="term" value="C:ribosome"/>
    <property type="evidence" value="ECO:0007669"/>
    <property type="project" value="UniProtKB-KW"/>
</dbReference>
<protein>
    <submittedName>
        <fullName evidence="2">Ribosomal protein S12 methylthiotransferase accessory factor</fullName>
    </submittedName>
</protein>
<dbReference type="PROSITE" id="PS51664">
    <property type="entry name" value="YCAO"/>
    <property type="match status" value="1"/>
</dbReference>
<feature type="domain" description="YcaO" evidence="1">
    <location>
        <begin position="259"/>
        <end position="644"/>
    </location>
</feature>
<keyword evidence="2" id="KW-0687">Ribonucleoprotein</keyword>
<dbReference type="NCBIfam" id="TIGR03604">
    <property type="entry name" value="TOMM_cyclo_SagD"/>
    <property type="match status" value="1"/>
</dbReference>
<keyword evidence="2" id="KW-0689">Ribosomal protein</keyword>
<dbReference type="InterPro" id="IPR003776">
    <property type="entry name" value="YcaO-like_dom"/>
</dbReference>
<evidence type="ECO:0000313" key="3">
    <source>
        <dbReference type="Proteomes" id="UP000284824"/>
    </source>
</evidence>
<accession>A0A438MGL7</accession>
<dbReference type="OrthoDB" id="2379922at2"/>
<keyword evidence="2" id="KW-0808">Transferase</keyword>
<dbReference type="Gene3D" id="3.40.50.720">
    <property type="entry name" value="NAD(P)-binding Rossmann-like Domain"/>
    <property type="match status" value="1"/>
</dbReference>
<proteinExistence type="predicted"/>
<evidence type="ECO:0000259" key="1">
    <source>
        <dbReference type="PROSITE" id="PS51664"/>
    </source>
</evidence>
<evidence type="ECO:0000313" key="2">
    <source>
        <dbReference type="EMBL" id="RVX44990.1"/>
    </source>
</evidence>